<keyword evidence="9 10" id="KW-0998">Cell outer membrane</keyword>
<dbReference type="InterPro" id="IPR008969">
    <property type="entry name" value="CarboxyPept-like_regulatory"/>
</dbReference>
<feature type="domain" description="TonB-dependent receptor-like beta-barrel" evidence="12">
    <location>
        <begin position="335"/>
        <end position="790"/>
    </location>
</feature>
<keyword evidence="7 10" id="KW-0472">Membrane</keyword>
<evidence type="ECO:0000256" key="1">
    <source>
        <dbReference type="ARBA" id="ARBA00004571"/>
    </source>
</evidence>
<gene>
    <name evidence="14" type="ORF">FHS11_000837</name>
</gene>
<evidence type="ECO:0000256" key="5">
    <source>
        <dbReference type="ARBA" id="ARBA00022729"/>
    </source>
</evidence>
<dbReference type="GO" id="GO:0044718">
    <property type="term" value="P:siderophore transmembrane transport"/>
    <property type="evidence" value="ECO:0007669"/>
    <property type="project" value="TreeGrafter"/>
</dbReference>
<sequence length="841" mass="91657">MRIIRSYILFLVLVTSWFTSFAKGKKPPGDVTIGNITGTITDKADGKPIIGATVSIPDLKTGTITDVNGHFNINNLPKGVYLVQVSYLGYSTYTEKVDFAKTTVLNIQLTSSTIETGEVVITGVSKATEIKRDPVPMVAVGKNYIDEHSASGNVIDVIANLPGVSAVTTGPNISKPYIHGLGYNRVVTLQDGIRQEGQQWGDEHGIEIDQNSIDRVEIIKGPASLTYGSDAIGGVVNMITSSPVPEGRILGSLTGIYGTNNGLINTSLKLQGNNNGLVWGTVISDKMAKDYQDPHDGRVYATNFNEKDARVMVGLNKSWGSSYLNASVFDDLQAIPDGSRDSLTRQFTKQITEADTYRPIVPASELNSYSLPTLHQHVQLYRIYNNSNFILGSGNLAVNLGYEYSHRREFTHPEDGTIPGLNLALSSYTYDVKYNIEIGKGYETTFGINGMYQSNALGYSTDFPIPAYHQFDIGPFFAVKKSFSKLDLEGGLRYDSRSFSGQAAYIDTATQYPTLYTGTNPTSTPNVTRQFSALSKSFSGMSGSFGGTYNFSDRFLIKANIARGFRAPSIAELSANGPDPGSQIYHVGNSSFKPEFNTQEDIGAFLTLPNVSASAEVFRNNLQNYIFQEQLLDANGNPERVNADGSSNPTGQYSKFSYMQSKAQIQGGEFSLDIHPWPWLHFENSLTLTYGTNLGTGGHVPDSLKYLPFIPPAHTHSEIRGTFAKGFSSLKNVYGFVGFDHFDAQNHYLSAYGTETYTAGYNLVSAGIGGNLVNSAGKKVIELFIEGTNLGNVSYQSNMSRLKYFDNPTVPAGVQPGIFNMGRNISFKVVVPFDLSSHPKS</sequence>
<dbReference type="Pfam" id="PF00593">
    <property type="entry name" value="TonB_dep_Rec_b-barrel"/>
    <property type="match status" value="1"/>
</dbReference>
<organism evidence="14 15">
    <name type="scientific">Mucilaginibacter gotjawali</name>
    <dbReference type="NCBI Taxonomy" id="1550579"/>
    <lineage>
        <taxon>Bacteria</taxon>
        <taxon>Pseudomonadati</taxon>
        <taxon>Bacteroidota</taxon>
        <taxon>Sphingobacteriia</taxon>
        <taxon>Sphingobacteriales</taxon>
        <taxon>Sphingobacteriaceae</taxon>
        <taxon>Mucilaginibacter</taxon>
    </lineage>
</organism>
<dbReference type="GO" id="GO:0015344">
    <property type="term" value="F:siderophore uptake transmembrane transporter activity"/>
    <property type="evidence" value="ECO:0007669"/>
    <property type="project" value="TreeGrafter"/>
</dbReference>
<keyword evidence="8 14" id="KW-0675">Receptor</keyword>
<evidence type="ECO:0000256" key="3">
    <source>
        <dbReference type="ARBA" id="ARBA00022452"/>
    </source>
</evidence>
<dbReference type="PROSITE" id="PS52016">
    <property type="entry name" value="TONB_DEPENDENT_REC_3"/>
    <property type="match status" value="1"/>
</dbReference>
<evidence type="ECO:0000259" key="13">
    <source>
        <dbReference type="Pfam" id="PF07715"/>
    </source>
</evidence>
<name>A0A839SCY5_9SPHI</name>
<proteinExistence type="inferred from homology"/>
<evidence type="ECO:0000313" key="15">
    <source>
        <dbReference type="Proteomes" id="UP000539265"/>
    </source>
</evidence>
<dbReference type="InterPro" id="IPR012910">
    <property type="entry name" value="Plug_dom"/>
</dbReference>
<evidence type="ECO:0000259" key="12">
    <source>
        <dbReference type="Pfam" id="PF00593"/>
    </source>
</evidence>
<accession>A0A839SCY5</accession>
<dbReference type="OrthoDB" id="9795928at2"/>
<dbReference type="RefSeq" id="WP_096356958.1">
    <property type="nucleotide sequence ID" value="NZ_AP017313.1"/>
</dbReference>
<dbReference type="Pfam" id="PF07715">
    <property type="entry name" value="Plug"/>
    <property type="match status" value="1"/>
</dbReference>
<feature type="domain" description="TonB-dependent receptor plug" evidence="13">
    <location>
        <begin position="135"/>
        <end position="235"/>
    </location>
</feature>
<protein>
    <submittedName>
        <fullName evidence="14">Iron complex outermembrane receptor protein</fullName>
    </submittedName>
</protein>
<keyword evidence="6 11" id="KW-0798">TonB box</keyword>
<evidence type="ECO:0000256" key="2">
    <source>
        <dbReference type="ARBA" id="ARBA00022448"/>
    </source>
</evidence>
<reference evidence="14" key="1">
    <citation type="submission" date="2020-08" db="EMBL/GenBank/DDBJ databases">
        <title>Genomic Encyclopedia of Type Strains, Phase III (KMG-III): the genomes of soil and plant-associated and newly described type strains.</title>
        <authorList>
            <person name="Whitman W."/>
        </authorList>
    </citation>
    <scope>NUCLEOTIDE SEQUENCE [LARGE SCALE GENOMIC DNA]</scope>
    <source>
        <strain evidence="14">CECT 8628</strain>
    </source>
</reference>
<dbReference type="EMBL" id="JACHWX010000002">
    <property type="protein sequence ID" value="MBB3054427.1"/>
    <property type="molecule type" value="Genomic_DNA"/>
</dbReference>
<keyword evidence="2 10" id="KW-0813">Transport</keyword>
<dbReference type="SUPFAM" id="SSF56935">
    <property type="entry name" value="Porins"/>
    <property type="match status" value="1"/>
</dbReference>
<dbReference type="Gene3D" id="2.60.40.1120">
    <property type="entry name" value="Carboxypeptidase-like, regulatory domain"/>
    <property type="match status" value="1"/>
</dbReference>
<comment type="caution">
    <text evidence="14">The sequence shown here is derived from an EMBL/GenBank/DDBJ whole genome shotgun (WGS) entry which is preliminary data.</text>
</comment>
<evidence type="ECO:0000256" key="11">
    <source>
        <dbReference type="RuleBase" id="RU003357"/>
    </source>
</evidence>
<evidence type="ECO:0000256" key="4">
    <source>
        <dbReference type="ARBA" id="ARBA00022692"/>
    </source>
</evidence>
<comment type="subcellular location">
    <subcellularLocation>
        <location evidence="1 10">Cell outer membrane</location>
        <topology evidence="1 10">Multi-pass membrane protein</topology>
    </subcellularLocation>
</comment>
<dbReference type="AlphaFoldDB" id="A0A839SCY5"/>
<keyword evidence="4 10" id="KW-0812">Transmembrane</keyword>
<evidence type="ECO:0000256" key="8">
    <source>
        <dbReference type="ARBA" id="ARBA00023170"/>
    </source>
</evidence>
<keyword evidence="5" id="KW-0732">Signal</keyword>
<dbReference type="Gene3D" id="2.170.130.10">
    <property type="entry name" value="TonB-dependent receptor, plug domain"/>
    <property type="match status" value="1"/>
</dbReference>
<dbReference type="Pfam" id="PF13715">
    <property type="entry name" value="CarbopepD_reg_2"/>
    <property type="match status" value="1"/>
</dbReference>
<dbReference type="Proteomes" id="UP000539265">
    <property type="component" value="Unassembled WGS sequence"/>
</dbReference>
<dbReference type="PANTHER" id="PTHR30069:SF29">
    <property type="entry name" value="HEMOGLOBIN AND HEMOGLOBIN-HAPTOGLOBIN-BINDING PROTEIN 1-RELATED"/>
    <property type="match status" value="1"/>
</dbReference>
<evidence type="ECO:0000313" key="14">
    <source>
        <dbReference type="EMBL" id="MBB3054427.1"/>
    </source>
</evidence>
<dbReference type="InterPro" id="IPR039426">
    <property type="entry name" value="TonB-dep_rcpt-like"/>
</dbReference>
<dbReference type="InterPro" id="IPR036942">
    <property type="entry name" value="Beta-barrel_TonB_sf"/>
</dbReference>
<dbReference type="PANTHER" id="PTHR30069">
    <property type="entry name" value="TONB-DEPENDENT OUTER MEMBRANE RECEPTOR"/>
    <property type="match status" value="1"/>
</dbReference>
<dbReference type="InterPro" id="IPR000531">
    <property type="entry name" value="Beta-barrel_TonB"/>
</dbReference>
<keyword evidence="15" id="KW-1185">Reference proteome</keyword>
<evidence type="ECO:0000256" key="6">
    <source>
        <dbReference type="ARBA" id="ARBA00023077"/>
    </source>
</evidence>
<evidence type="ECO:0000256" key="9">
    <source>
        <dbReference type="ARBA" id="ARBA00023237"/>
    </source>
</evidence>
<dbReference type="GO" id="GO:0009279">
    <property type="term" value="C:cell outer membrane"/>
    <property type="evidence" value="ECO:0007669"/>
    <property type="project" value="UniProtKB-SubCell"/>
</dbReference>
<dbReference type="InterPro" id="IPR037066">
    <property type="entry name" value="Plug_dom_sf"/>
</dbReference>
<dbReference type="Gene3D" id="2.40.170.20">
    <property type="entry name" value="TonB-dependent receptor, beta-barrel domain"/>
    <property type="match status" value="1"/>
</dbReference>
<dbReference type="SUPFAM" id="SSF49464">
    <property type="entry name" value="Carboxypeptidase regulatory domain-like"/>
    <property type="match status" value="1"/>
</dbReference>
<evidence type="ECO:0000256" key="7">
    <source>
        <dbReference type="ARBA" id="ARBA00023136"/>
    </source>
</evidence>
<comment type="similarity">
    <text evidence="10 11">Belongs to the TonB-dependent receptor family.</text>
</comment>
<evidence type="ECO:0000256" key="10">
    <source>
        <dbReference type="PROSITE-ProRule" id="PRU01360"/>
    </source>
</evidence>
<keyword evidence="3 10" id="KW-1134">Transmembrane beta strand</keyword>